<accession>A0A7Y9W882</accession>
<dbReference type="Proteomes" id="UP000572540">
    <property type="component" value="Unassembled WGS sequence"/>
</dbReference>
<evidence type="ECO:0000313" key="4">
    <source>
        <dbReference type="Proteomes" id="UP000572540"/>
    </source>
</evidence>
<dbReference type="InterPro" id="IPR028087">
    <property type="entry name" value="Tad_N"/>
</dbReference>
<evidence type="ECO:0000259" key="2">
    <source>
        <dbReference type="Pfam" id="PF13400"/>
    </source>
</evidence>
<sequence>MKRSARKGRGRVAGASGQALVPALIFLLVGCLGLYVAFNSFQMTSAKIKLQNTADAAAYSAAVLQARDYNFSAYTNRAMIANQVTAAQVVALKSWIDELDATYSTSELDVTVSNLADHPAQWTTPKRIGQADTGPVRAALDALLPTVARNIGSLNRALSVAQANYHAAVFAAVPDTAEAVAQLNQPDTHVTSGYFTSPRNAGQRAAWTSYTATVTPAGKIGADDFADVVTASATLDGFVRNRSSVRSVAPNFQQLNDSAGVICGTTNSSITVNVTHDGGTQLRSDKAGWQSIDASTAHLWISCVGAIESIAGYGGSANGNITTFMTNPPFAAWQDWQGYGGYFNFGYAGSSTPGLQVPDAMAAQFRAGPGPSLDPANGGLLPYQEINGVQLASQAPRITIEVTRNSNTLVKTVGLQGGGRLGVVDNAAAGAMRALSSANAYFVRPDETSFGNAIVGGLLNAGQWARADHLTEYPSLFSPYWQAALAPVSASERAAAQASQIAATSQVGKP</sequence>
<keyword evidence="1" id="KW-0812">Transmembrane</keyword>
<keyword evidence="1" id="KW-0472">Membrane</keyword>
<name>A0A7Y9W882_9BURK</name>
<keyword evidence="1" id="KW-1133">Transmembrane helix</keyword>
<feature type="transmembrane region" description="Helical" evidence="1">
    <location>
        <begin position="12"/>
        <end position="38"/>
    </location>
</feature>
<comment type="caution">
    <text evidence="3">The sequence shown here is derived from an EMBL/GenBank/DDBJ whole genome shotgun (WGS) entry which is preliminary data.</text>
</comment>
<gene>
    <name evidence="3" type="ORF">GGD41_002521</name>
</gene>
<dbReference type="AlphaFoldDB" id="A0A7Y9W882"/>
<evidence type="ECO:0000313" key="3">
    <source>
        <dbReference type="EMBL" id="NYH15293.1"/>
    </source>
</evidence>
<reference evidence="3 4" key="1">
    <citation type="submission" date="2020-07" db="EMBL/GenBank/DDBJ databases">
        <title>Exploring microbial biodiversity for novel pathways involved in the catabolism of aromatic compounds derived from lignin.</title>
        <authorList>
            <person name="Elkins J."/>
        </authorList>
    </citation>
    <scope>NUCLEOTIDE SEQUENCE [LARGE SCALE GENOMIC DNA]</scope>
    <source>
        <strain evidence="3 4">H2C3B</strain>
    </source>
</reference>
<organism evidence="3 4">
    <name type="scientific">Paraburkholderia bryophila</name>
    <dbReference type="NCBI Taxonomy" id="420952"/>
    <lineage>
        <taxon>Bacteria</taxon>
        <taxon>Pseudomonadati</taxon>
        <taxon>Pseudomonadota</taxon>
        <taxon>Betaproteobacteria</taxon>
        <taxon>Burkholderiales</taxon>
        <taxon>Burkholderiaceae</taxon>
        <taxon>Paraburkholderia</taxon>
    </lineage>
</organism>
<proteinExistence type="predicted"/>
<dbReference type="EMBL" id="JACCAU010000001">
    <property type="protein sequence ID" value="NYH15293.1"/>
    <property type="molecule type" value="Genomic_DNA"/>
</dbReference>
<feature type="domain" description="Putative Flp pilus-assembly TadG-like N-terminal" evidence="2">
    <location>
        <begin position="17"/>
        <end position="62"/>
    </location>
</feature>
<dbReference type="PROSITE" id="PS51257">
    <property type="entry name" value="PROKAR_LIPOPROTEIN"/>
    <property type="match status" value="1"/>
</dbReference>
<evidence type="ECO:0000256" key="1">
    <source>
        <dbReference type="SAM" id="Phobius"/>
    </source>
</evidence>
<dbReference type="Pfam" id="PF13400">
    <property type="entry name" value="Tad"/>
    <property type="match status" value="1"/>
</dbReference>
<dbReference type="RefSeq" id="WP_179710981.1">
    <property type="nucleotide sequence ID" value="NZ_JACCAU010000001.1"/>
</dbReference>
<protein>
    <recommendedName>
        <fullName evidence="2">Putative Flp pilus-assembly TadG-like N-terminal domain-containing protein</fullName>
    </recommendedName>
</protein>